<proteinExistence type="predicted"/>
<gene>
    <name evidence="1" type="ORF">VNO77_27151</name>
</gene>
<name>A0AAN9KU60_CANGL</name>
<organism evidence="1 2">
    <name type="scientific">Canavalia gladiata</name>
    <name type="common">Sword bean</name>
    <name type="synonym">Dolichos gladiatus</name>
    <dbReference type="NCBI Taxonomy" id="3824"/>
    <lineage>
        <taxon>Eukaryota</taxon>
        <taxon>Viridiplantae</taxon>
        <taxon>Streptophyta</taxon>
        <taxon>Embryophyta</taxon>
        <taxon>Tracheophyta</taxon>
        <taxon>Spermatophyta</taxon>
        <taxon>Magnoliopsida</taxon>
        <taxon>eudicotyledons</taxon>
        <taxon>Gunneridae</taxon>
        <taxon>Pentapetalae</taxon>
        <taxon>rosids</taxon>
        <taxon>fabids</taxon>
        <taxon>Fabales</taxon>
        <taxon>Fabaceae</taxon>
        <taxon>Papilionoideae</taxon>
        <taxon>50 kb inversion clade</taxon>
        <taxon>NPAAA clade</taxon>
        <taxon>indigoferoid/millettioid clade</taxon>
        <taxon>Phaseoleae</taxon>
        <taxon>Canavalia</taxon>
    </lineage>
</organism>
<evidence type="ECO:0000313" key="2">
    <source>
        <dbReference type="Proteomes" id="UP001367508"/>
    </source>
</evidence>
<comment type="caution">
    <text evidence="1">The sequence shown here is derived from an EMBL/GenBank/DDBJ whole genome shotgun (WGS) entry which is preliminary data.</text>
</comment>
<evidence type="ECO:0000313" key="1">
    <source>
        <dbReference type="EMBL" id="KAK7323667.1"/>
    </source>
</evidence>
<reference evidence="1 2" key="1">
    <citation type="submission" date="2024-01" db="EMBL/GenBank/DDBJ databases">
        <title>The genomes of 5 underutilized Papilionoideae crops provide insights into root nodulation and disease resistanc.</title>
        <authorList>
            <person name="Jiang F."/>
        </authorList>
    </citation>
    <scope>NUCLEOTIDE SEQUENCE [LARGE SCALE GENOMIC DNA]</scope>
    <source>
        <strain evidence="1">LVBAO_FW01</strain>
        <tissue evidence="1">Leaves</tissue>
    </source>
</reference>
<sequence>MCKEPNLDNVNSREYECSFYLQTKMEPNLSEIDSGNVKFFLLPEGELSEILPMVKLLQSSESQNPPK</sequence>
<protein>
    <submittedName>
        <fullName evidence="1">Uncharacterized protein</fullName>
    </submittedName>
</protein>
<dbReference type="AlphaFoldDB" id="A0AAN9KU60"/>
<accession>A0AAN9KU60</accession>
<dbReference type="EMBL" id="JAYMYQ010000006">
    <property type="protein sequence ID" value="KAK7323667.1"/>
    <property type="molecule type" value="Genomic_DNA"/>
</dbReference>
<dbReference type="Proteomes" id="UP001367508">
    <property type="component" value="Unassembled WGS sequence"/>
</dbReference>
<keyword evidence="2" id="KW-1185">Reference proteome</keyword>